<dbReference type="PATRIC" id="fig|1747903.4.peg.60"/>
<dbReference type="GO" id="GO:0044183">
    <property type="term" value="F:protein folding chaperone"/>
    <property type="evidence" value="ECO:0007669"/>
    <property type="project" value="TreeGrafter"/>
</dbReference>
<evidence type="ECO:0000313" key="6">
    <source>
        <dbReference type="EMBL" id="OBV36585.1"/>
    </source>
</evidence>
<protein>
    <submittedName>
        <fullName evidence="6">Molecular chaperone Hsp33</fullName>
    </submittedName>
</protein>
<dbReference type="Pfam" id="PF01430">
    <property type="entry name" value="HSP33"/>
    <property type="match status" value="1"/>
</dbReference>
<evidence type="ECO:0000256" key="3">
    <source>
        <dbReference type="ARBA" id="ARBA00023157"/>
    </source>
</evidence>
<dbReference type="STRING" id="1747903.ASR47_100157"/>
<keyword evidence="2" id="KW-0862">Zinc</keyword>
<accession>A0A1A7BVQ0</accession>
<dbReference type="Gene3D" id="3.90.1280.10">
    <property type="entry name" value="HSP33 redox switch-like"/>
    <property type="match status" value="1"/>
</dbReference>
<dbReference type="InterPro" id="IPR000397">
    <property type="entry name" value="Heat_shock_Hsp33"/>
</dbReference>
<dbReference type="GO" id="GO:0005737">
    <property type="term" value="C:cytoplasm"/>
    <property type="evidence" value="ECO:0007669"/>
    <property type="project" value="InterPro"/>
</dbReference>
<gene>
    <name evidence="6" type="ORF">ASR47_100157</name>
</gene>
<keyword evidence="3" id="KW-1015">Disulfide bond</keyword>
<sequence>MTTDTSGAITAPIAGQDTLQKFIFDNAAVRGQFIDVSHTWQEVVTRHAYPLAVKKVLGEMVAAAALLSANLKFNGSIIMQIHGDGPVRLMVVECDSDLRLRATAKLDTDAEIVDGATVPQLMNANGKGRFIITLDPADKVPGQQPYQGIVPLDGDDMATVIENYMLRSEQLDTRLWLATDDTTSRGLLLQKLPHHGGKAEATPVSEEDALDTWNRAVMLASTLKEEEILATDIDTLMQRLFWEETIRVFEPLHPSFHCTCTREKVGNMLKMLGEQEVNDTLAEIGHVGVNCDFCGLHYDFDKVDCAQLFITDAPAEVLIPPATSIN</sequence>
<dbReference type="Proteomes" id="UP000092713">
    <property type="component" value="Unassembled WGS sequence"/>
</dbReference>
<dbReference type="PIRSF" id="PIRSF005261">
    <property type="entry name" value="Heat_shock_Hsp33"/>
    <property type="match status" value="1"/>
</dbReference>
<dbReference type="NCBIfam" id="NF001033">
    <property type="entry name" value="PRK00114.1"/>
    <property type="match status" value="1"/>
</dbReference>
<dbReference type="CDD" id="cd00498">
    <property type="entry name" value="Hsp33"/>
    <property type="match status" value="1"/>
</dbReference>
<dbReference type="GO" id="GO:0042026">
    <property type="term" value="P:protein refolding"/>
    <property type="evidence" value="ECO:0007669"/>
    <property type="project" value="TreeGrafter"/>
</dbReference>
<evidence type="ECO:0000256" key="1">
    <source>
        <dbReference type="ARBA" id="ARBA00022490"/>
    </source>
</evidence>
<dbReference type="InterPro" id="IPR016153">
    <property type="entry name" value="Heat_shock_Hsp33_N"/>
</dbReference>
<dbReference type="RefSeq" id="WP_065310392.1">
    <property type="nucleotide sequence ID" value="NZ_LOCQ01000062.1"/>
</dbReference>
<evidence type="ECO:0000256" key="5">
    <source>
        <dbReference type="ARBA" id="ARBA00023284"/>
    </source>
</evidence>
<dbReference type="PANTHER" id="PTHR30111">
    <property type="entry name" value="33 KDA CHAPERONIN"/>
    <property type="match status" value="1"/>
</dbReference>
<keyword evidence="4" id="KW-0143">Chaperone</keyword>
<comment type="caution">
    <text evidence="6">The sequence shown here is derived from an EMBL/GenBank/DDBJ whole genome shotgun (WGS) entry which is preliminary data.</text>
</comment>
<dbReference type="SUPFAM" id="SSF118352">
    <property type="entry name" value="HSP33 redox switch-like"/>
    <property type="match status" value="1"/>
</dbReference>
<dbReference type="AlphaFoldDB" id="A0A1A7BVQ0"/>
<reference evidence="6 7" key="1">
    <citation type="submission" date="2016-04" db="EMBL/GenBank/DDBJ databases">
        <title>Draft genome sequence of Janthinobacterium psychrotolerans sp. nov., isolated from freshwater sediments in Denmark.</title>
        <authorList>
            <person name="Gong X."/>
            <person name="Skrivergaard S."/>
            <person name="Korsgaard B.S."/>
            <person name="Schreiber L."/>
            <person name="Marshall I.P."/>
            <person name="Finster K."/>
            <person name="Schramm A."/>
        </authorList>
    </citation>
    <scope>NUCLEOTIDE SEQUENCE [LARGE SCALE GENOMIC DNA]</scope>
    <source>
        <strain evidence="6 7">S3-2</strain>
    </source>
</reference>
<dbReference type="GO" id="GO:0051082">
    <property type="term" value="F:unfolded protein binding"/>
    <property type="evidence" value="ECO:0007669"/>
    <property type="project" value="InterPro"/>
</dbReference>
<keyword evidence="5" id="KW-0676">Redox-active center</keyword>
<dbReference type="OrthoDB" id="9793753at2"/>
<evidence type="ECO:0000313" key="7">
    <source>
        <dbReference type="Proteomes" id="UP000092713"/>
    </source>
</evidence>
<dbReference type="InterPro" id="IPR023212">
    <property type="entry name" value="Hsp33_helix_hairpin_bin_dom_sf"/>
</dbReference>
<name>A0A1A7BVQ0_9BURK</name>
<dbReference type="Gene3D" id="3.55.30.10">
    <property type="entry name" value="Hsp33 domain"/>
    <property type="match status" value="1"/>
</dbReference>
<proteinExistence type="predicted"/>
<dbReference type="EMBL" id="LOCQ01000062">
    <property type="protein sequence ID" value="OBV36585.1"/>
    <property type="molecule type" value="Genomic_DNA"/>
</dbReference>
<keyword evidence="7" id="KW-1185">Reference proteome</keyword>
<keyword evidence="1" id="KW-0963">Cytoplasm</keyword>
<dbReference type="InterPro" id="IPR016154">
    <property type="entry name" value="Heat_shock_Hsp33_C"/>
</dbReference>
<dbReference type="SUPFAM" id="SSF64397">
    <property type="entry name" value="Hsp33 domain"/>
    <property type="match status" value="1"/>
</dbReference>
<dbReference type="Gene3D" id="1.10.287.480">
    <property type="entry name" value="helix hairpin bin"/>
    <property type="match status" value="1"/>
</dbReference>
<organism evidence="6 7">
    <name type="scientific">Janthinobacterium psychrotolerans</name>
    <dbReference type="NCBI Taxonomy" id="1747903"/>
    <lineage>
        <taxon>Bacteria</taxon>
        <taxon>Pseudomonadati</taxon>
        <taxon>Pseudomonadota</taxon>
        <taxon>Betaproteobacteria</taxon>
        <taxon>Burkholderiales</taxon>
        <taxon>Oxalobacteraceae</taxon>
        <taxon>Janthinobacterium</taxon>
    </lineage>
</organism>
<evidence type="ECO:0000256" key="2">
    <source>
        <dbReference type="ARBA" id="ARBA00022833"/>
    </source>
</evidence>
<evidence type="ECO:0000256" key="4">
    <source>
        <dbReference type="ARBA" id="ARBA00023186"/>
    </source>
</evidence>
<dbReference type="PANTHER" id="PTHR30111:SF1">
    <property type="entry name" value="33 KDA CHAPERONIN"/>
    <property type="match status" value="1"/>
</dbReference>